<dbReference type="InterPro" id="IPR029033">
    <property type="entry name" value="His_PPase_superfam"/>
</dbReference>
<dbReference type="InterPro" id="IPR050275">
    <property type="entry name" value="PGM_Phosphatase"/>
</dbReference>
<sequence length="249" mass="27798">MELVHCLSLSAEGFRIIRGMTRLILVRHGETEWNRQLRFQGQVDVPLNATGHEQALRVARRLADGDPVHRVVSSDLVRARQTADPLAELLARRGLPDPVAIAGLREQSFGIVDGMSVDEIKRRHPAAWNAWIDYRADYAFEGGESTRHFHARVMAALRALVLAHPGETVVAVTHGGVLDMVWRSARALSLDGPRVTHIPNGGVNRVQVYVDVDPHRLDILDWADIAHLDGMPPQPVYDQARLAQIRQRV</sequence>
<name>A0ABQ3FXR8_9BURK</name>
<evidence type="ECO:0000313" key="3">
    <source>
        <dbReference type="EMBL" id="GHC75332.1"/>
    </source>
</evidence>
<proteinExistence type="predicted"/>
<dbReference type="Gene3D" id="3.40.50.1240">
    <property type="entry name" value="Phosphoglycerate mutase-like"/>
    <property type="match status" value="1"/>
</dbReference>
<dbReference type="SMART" id="SM00855">
    <property type="entry name" value="PGAM"/>
    <property type="match status" value="1"/>
</dbReference>
<dbReference type="Pfam" id="PF00300">
    <property type="entry name" value="His_Phos_1"/>
    <property type="match status" value="1"/>
</dbReference>
<dbReference type="PROSITE" id="PS00175">
    <property type="entry name" value="PG_MUTASE"/>
    <property type="match status" value="1"/>
</dbReference>
<keyword evidence="4" id="KW-1185">Reference proteome</keyword>
<evidence type="ECO:0000256" key="1">
    <source>
        <dbReference type="ARBA" id="ARBA00023152"/>
    </source>
</evidence>
<dbReference type="PANTHER" id="PTHR48100:SF1">
    <property type="entry name" value="HISTIDINE PHOSPHATASE FAMILY PROTEIN-RELATED"/>
    <property type="match status" value="1"/>
</dbReference>
<dbReference type="CDD" id="cd07067">
    <property type="entry name" value="HP_PGM_like"/>
    <property type="match status" value="1"/>
</dbReference>
<comment type="caution">
    <text evidence="3">The sequence shown here is derived from an EMBL/GenBank/DDBJ whole genome shotgun (WGS) entry which is preliminary data.</text>
</comment>
<accession>A0ABQ3FXR8</accession>
<keyword evidence="2" id="KW-0413">Isomerase</keyword>
<keyword evidence="1" id="KW-0324">Glycolysis</keyword>
<reference evidence="4" key="1">
    <citation type="journal article" date="2019" name="Int. J. Syst. Evol. Microbiol.">
        <title>The Global Catalogue of Microorganisms (GCM) 10K type strain sequencing project: providing services to taxonomists for standard genome sequencing and annotation.</title>
        <authorList>
            <consortium name="The Broad Institute Genomics Platform"/>
            <consortium name="The Broad Institute Genome Sequencing Center for Infectious Disease"/>
            <person name="Wu L."/>
            <person name="Ma J."/>
        </authorList>
    </citation>
    <scope>NUCLEOTIDE SEQUENCE [LARGE SCALE GENOMIC DNA]</scope>
    <source>
        <strain evidence="4">KCTC 23314</strain>
    </source>
</reference>
<dbReference type="SUPFAM" id="SSF53254">
    <property type="entry name" value="Phosphoglycerate mutase-like"/>
    <property type="match status" value="1"/>
</dbReference>
<gene>
    <name evidence="3" type="primary">gpmB</name>
    <name evidence="3" type="ORF">GCM10007320_13320</name>
</gene>
<protein>
    <submittedName>
        <fullName evidence="3">Phosphoglycerate mutase</fullName>
    </submittedName>
</protein>
<dbReference type="InterPro" id="IPR013078">
    <property type="entry name" value="His_Pase_superF_clade-1"/>
</dbReference>
<evidence type="ECO:0000256" key="2">
    <source>
        <dbReference type="ARBA" id="ARBA00023235"/>
    </source>
</evidence>
<evidence type="ECO:0000313" key="4">
    <source>
        <dbReference type="Proteomes" id="UP000626210"/>
    </source>
</evidence>
<dbReference type="EMBL" id="BMYK01000003">
    <property type="protein sequence ID" value="GHC75332.1"/>
    <property type="molecule type" value="Genomic_DNA"/>
</dbReference>
<dbReference type="PANTHER" id="PTHR48100">
    <property type="entry name" value="BROAD-SPECIFICITY PHOSPHATASE YOR283W-RELATED"/>
    <property type="match status" value="1"/>
</dbReference>
<organism evidence="3 4">
    <name type="scientific">Pseudorhodoferax aquiterrae</name>
    <dbReference type="NCBI Taxonomy" id="747304"/>
    <lineage>
        <taxon>Bacteria</taxon>
        <taxon>Pseudomonadati</taxon>
        <taxon>Pseudomonadota</taxon>
        <taxon>Betaproteobacteria</taxon>
        <taxon>Burkholderiales</taxon>
        <taxon>Comamonadaceae</taxon>
    </lineage>
</organism>
<dbReference type="InterPro" id="IPR001345">
    <property type="entry name" value="PG/BPGM_mutase_AS"/>
</dbReference>
<dbReference type="Proteomes" id="UP000626210">
    <property type="component" value="Unassembled WGS sequence"/>
</dbReference>